<feature type="non-terminal residue" evidence="11">
    <location>
        <position position="171"/>
    </location>
</feature>
<dbReference type="AlphaFoldDB" id="A0A1G1YUV9"/>
<organism evidence="11 12">
    <name type="scientific">Candidatus Colwellbacteria bacterium GWA2_46_10</name>
    <dbReference type="NCBI Taxonomy" id="1797684"/>
    <lineage>
        <taxon>Bacteria</taxon>
        <taxon>Candidatus Colwelliibacteriota</taxon>
    </lineage>
</organism>
<name>A0A1G1YUV9_9BACT</name>
<comment type="similarity">
    <text evidence="1 10">Belongs to the thymidine kinase family.</text>
</comment>
<evidence type="ECO:0000256" key="3">
    <source>
        <dbReference type="ARBA" id="ARBA00022634"/>
    </source>
</evidence>
<dbReference type="Proteomes" id="UP000178179">
    <property type="component" value="Unassembled WGS sequence"/>
</dbReference>
<dbReference type="InterPro" id="IPR001267">
    <property type="entry name" value="Thymidine_kinase"/>
</dbReference>
<dbReference type="EC" id="2.7.1.21" evidence="2 9"/>
<dbReference type="SUPFAM" id="SSF52540">
    <property type="entry name" value="P-loop containing nucleoside triphosphate hydrolases"/>
    <property type="match status" value="1"/>
</dbReference>
<proteinExistence type="inferred from homology"/>
<gene>
    <name evidence="11" type="ORF">A2119_00835</name>
</gene>
<evidence type="ECO:0000256" key="8">
    <source>
        <dbReference type="PIRSR" id="PIRSR035805-1"/>
    </source>
</evidence>
<dbReference type="GO" id="GO:0004797">
    <property type="term" value="F:thymidine kinase activity"/>
    <property type="evidence" value="ECO:0007669"/>
    <property type="project" value="UniProtKB-EC"/>
</dbReference>
<dbReference type="Pfam" id="PF00265">
    <property type="entry name" value="TK"/>
    <property type="match status" value="1"/>
</dbReference>
<comment type="caution">
    <text evidence="11">The sequence shown here is derived from an EMBL/GenBank/DDBJ whole genome shotgun (WGS) entry which is preliminary data.</text>
</comment>
<evidence type="ECO:0000313" key="11">
    <source>
        <dbReference type="EMBL" id="OGY56163.1"/>
    </source>
</evidence>
<sequence length="171" mass="18899">MAGEFTLILGPMASGKSIALIAELDRYEHAHKKVMTVHSTANVREDDVESRIGLSRKALKVEKLSDLAKQVNMEEVDVVGVDEMLMFDPEDSFNTIKDWLFSGKIVVASSVDMLGNGSLSKTVKRLLELVPDVRYEKAVCEECDAIDARFTKVSKSNGEPTDRKSLPDVIP</sequence>
<accession>A0A1G1YUV9</accession>
<dbReference type="GO" id="GO:0046104">
    <property type="term" value="P:thymidine metabolic process"/>
    <property type="evidence" value="ECO:0007669"/>
    <property type="project" value="TreeGrafter"/>
</dbReference>
<evidence type="ECO:0000256" key="6">
    <source>
        <dbReference type="ARBA" id="ARBA00022777"/>
    </source>
</evidence>
<keyword evidence="7 9" id="KW-0067">ATP-binding</keyword>
<dbReference type="PANTHER" id="PTHR11441">
    <property type="entry name" value="THYMIDINE KINASE"/>
    <property type="match status" value="1"/>
</dbReference>
<evidence type="ECO:0000256" key="2">
    <source>
        <dbReference type="ARBA" id="ARBA00012118"/>
    </source>
</evidence>
<keyword evidence="6 9" id="KW-0418">Kinase</keyword>
<evidence type="ECO:0000256" key="10">
    <source>
        <dbReference type="RuleBase" id="RU004165"/>
    </source>
</evidence>
<dbReference type="PANTHER" id="PTHR11441:SF0">
    <property type="entry name" value="THYMIDINE KINASE, CYTOSOLIC"/>
    <property type="match status" value="1"/>
</dbReference>
<evidence type="ECO:0000256" key="5">
    <source>
        <dbReference type="ARBA" id="ARBA00022741"/>
    </source>
</evidence>
<evidence type="ECO:0000256" key="7">
    <source>
        <dbReference type="ARBA" id="ARBA00022840"/>
    </source>
</evidence>
<evidence type="ECO:0000256" key="4">
    <source>
        <dbReference type="ARBA" id="ARBA00022679"/>
    </source>
</evidence>
<keyword evidence="3 9" id="KW-0237">DNA synthesis</keyword>
<evidence type="ECO:0000313" key="12">
    <source>
        <dbReference type="Proteomes" id="UP000178179"/>
    </source>
</evidence>
<dbReference type="EMBL" id="MHIS01000020">
    <property type="protein sequence ID" value="OGY56163.1"/>
    <property type="molecule type" value="Genomic_DNA"/>
</dbReference>
<dbReference type="GO" id="GO:0071897">
    <property type="term" value="P:DNA biosynthetic process"/>
    <property type="evidence" value="ECO:0007669"/>
    <property type="project" value="UniProtKB-KW"/>
</dbReference>
<feature type="active site" description="Proton acceptor" evidence="8">
    <location>
        <position position="83"/>
    </location>
</feature>
<protein>
    <recommendedName>
        <fullName evidence="2 9">Thymidine kinase</fullName>
        <ecNumber evidence="2 9">2.7.1.21</ecNumber>
    </recommendedName>
</protein>
<dbReference type="GO" id="GO:0005524">
    <property type="term" value="F:ATP binding"/>
    <property type="evidence" value="ECO:0007669"/>
    <property type="project" value="UniProtKB-KW"/>
</dbReference>
<comment type="catalytic activity">
    <reaction evidence="9">
        <text>thymidine + ATP = dTMP + ADP + H(+)</text>
        <dbReference type="Rhea" id="RHEA:19129"/>
        <dbReference type="ChEBI" id="CHEBI:15378"/>
        <dbReference type="ChEBI" id="CHEBI:17748"/>
        <dbReference type="ChEBI" id="CHEBI:30616"/>
        <dbReference type="ChEBI" id="CHEBI:63528"/>
        <dbReference type="ChEBI" id="CHEBI:456216"/>
        <dbReference type="EC" id="2.7.1.21"/>
    </reaction>
</comment>
<dbReference type="Gene3D" id="3.40.50.300">
    <property type="entry name" value="P-loop containing nucleotide triphosphate hydrolases"/>
    <property type="match status" value="1"/>
</dbReference>
<dbReference type="PIRSF" id="PIRSF035805">
    <property type="entry name" value="TK_cell"/>
    <property type="match status" value="1"/>
</dbReference>
<evidence type="ECO:0000256" key="9">
    <source>
        <dbReference type="RuleBase" id="RU000544"/>
    </source>
</evidence>
<keyword evidence="5 9" id="KW-0547">Nucleotide-binding</keyword>
<reference evidence="11 12" key="1">
    <citation type="journal article" date="2016" name="Nat. Commun.">
        <title>Thousands of microbial genomes shed light on interconnected biogeochemical processes in an aquifer system.</title>
        <authorList>
            <person name="Anantharaman K."/>
            <person name="Brown C.T."/>
            <person name="Hug L.A."/>
            <person name="Sharon I."/>
            <person name="Castelle C.J."/>
            <person name="Probst A.J."/>
            <person name="Thomas B.C."/>
            <person name="Singh A."/>
            <person name="Wilkins M.J."/>
            <person name="Karaoz U."/>
            <person name="Brodie E.L."/>
            <person name="Williams K.H."/>
            <person name="Hubbard S.S."/>
            <person name="Banfield J.F."/>
        </authorList>
    </citation>
    <scope>NUCLEOTIDE SEQUENCE [LARGE SCALE GENOMIC DNA]</scope>
</reference>
<evidence type="ECO:0000256" key="1">
    <source>
        <dbReference type="ARBA" id="ARBA00007587"/>
    </source>
</evidence>
<keyword evidence="4 9" id="KW-0808">Transferase</keyword>
<dbReference type="InterPro" id="IPR027417">
    <property type="entry name" value="P-loop_NTPase"/>
</dbReference>